<reference evidence="1" key="2">
    <citation type="journal article" date="2015" name="Fish Shellfish Immunol.">
        <title>Early steps in the European eel (Anguilla anguilla)-Vibrio vulnificus interaction in the gills: Role of the RtxA13 toxin.</title>
        <authorList>
            <person name="Callol A."/>
            <person name="Pajuelo D."/>
            <person name="Ebbesson L."/>
            <person name="Teles M."/>
            <person name="MacKenzie S."/>
            <person name="Amaro C."/>
        </authorList>
    </citation>
    <scope>NUCLEOTIDE SEQUENCE</scope>
</reference>
<organism evidence="1">
    <name type="scientific">Anguilla anguilla</name>
    <name type="common">European freshwater eel</name>
    <name type="synonym">Muraena anguilla</name>
    <dbReference type="NCBI Taxonomy" id="7936"/>
    <lineage>
        <taxon>Eukaryota</taxon>
        <taxon>Metazoa</taxon>
        <taxon>Chordata</taxon>
        <taxon>Craniata</taxon>
        <taxon>Vertebrata</taxon>
        <taxon>Euteleostomi</taxon>
        <taxon>Actinopterygii</taxon>
        <taxon>Neopterygii</taxon>
        <taxon>Teleostei</taxon>
        <taxon>Anguilliformes</taxon>
        <taxon>Anguillidae</taxon>
        <taxon>Anguilla</taxon>
    </lineage>
</organism>
<dbReference type="EMBL" id="GBXM01069962">
    <property type="protein sequence ID" value="JAH38615.1"/>
    <property type="molecule type" value="Transcribed_RNA"/>
</dbReference>
<accession>A0A0E9SD46</accession>
<proteinExistence type="predicted"/>
<evidence type="ECO:0000313" key="1">
    <source>
        <dbReference type="EMBL" id="JAH38615.1"/>
    </source>
</evidence>
<dbReference type="AlphaFoldDB" id="A0A0E9SD46"/>
<sequence>MHNDSTEQERPWLPAKLTLTPVLLTAWRF</sequence>
<name>A0A0E9SD46_ANGAN</name>
<protein>
    <submittedName>
        <fullName evidence="1">Uncharacterized protein</fullName>
    </submittedName>
</protein>
<reference evidence="1" key="1">
    <citation type="submission" date="2014-11" db="EMBL/GenBank/DDBJ databases">
        <authorList>
            <person name="Amaro Gonzalez C."/>
        </authorList>
    </citation>
    <scope>NUCLEOTIDE SEQUENCE</scope>
</reference>